<dbReference type="EMBL" id="JAGKQM010000019">
    <property type="protein sequence ID" value="KAH0858952.1"/>
    <property type="molecule type" value="Genomic_DNA"/>
</dbReference>
<accession>A0ABQ7XST2</accession>
<protein>
    <submittedName>
        <fullName evidence="1">Uncharacterized protein</fullName>
    </submittedName>
</protein>
<name>A0ABQ7XST2_BRANA</name>
<keyword evidence="2" id="KW-1185">Reference proteome</keyword>
<reference evidence="1 2" key="1">
    <citation type="submission" date="2021-05" db="EMBL/GenBank/DDBJ databases">
        <title>Genome Assembly of Synthetic Allotetraploid Brassica napus Reveals Homoeologous Exchanges between Subgenomes.</title>
        <authorList>
            <person name="Davis J.T."/>
        </authorList>
    </citation>
    <scope>NUCLEOTIDE SEQUENCE [LARGE SCALE GENOMIC DNA]</scope>
    <source>
        <strain evidence="2">cv. Da-Ae</strain>
        <tissue evidence="1">Seedling</tissue>
    </source>
</reference>
<dbReference type="Proteomes" id="UP000824890">
    <property type="component" value="Unassembled WGS sequence"/>
</dbReference>
<sequence length="77" mass="8980">AENTDTPINLAHNTYWNLAVATHEKLGVRISSVWINTQFLHARFCWEWELLSEEWIVESIGEVGIRYDNNYALDCPD</sequence>
<organism evidence="1 2">
    <name type="scientific">Brassica napus</name>
    <name type="common">Rape</name>
    <dbReference type="NCBI Taxonomy" id="3708"/>
    <lineage>
        <taxon>Eukaryota</taxon>
        <taxon>Viridiplantae</taxon>
        <taxon>Streptophyta</taxon>
        <taxon>Embryophyta</taxon>
        <taxon>Tracheophyta</taxon>
        <taxon>Spermatophyta</taxon>
        <taxon>Magnoliopsida</taxon>
        <taxon>eudicotyledons</taxon>
        <taxon>Gunneridae</taxon>
        <taxon>Pentapetalae</taxon>
        <taxon>rosids</taxon>
        <taxon>malvids</taxon>
        <taxon>Brassicales</taxon>
        <taxon>Brassicaceae</taxon>
        <taxon>Brassiceae</taxon>
        <taxon>Brassica</taxon>
    </lineage>
</organism>
<evidence type="ECO:0000313" key="2">
    <source>
        <dbReference type="Proteomes" id="UP000824890"/>
    </source>
</evidence>
<feature type="non-terminal residue" evidence="1">
    <location>
        <position position="1"/>
    </location>
</feature>
<comment type="caution">
    <text evidence="1">The sequence shown here is derived from an EMBL/GenBank/DDBJ whole genome shotgun (WGS) entry which is preliminary data.</text>
</comment>
<gene>
    <name evidence="1" type="ORF">HID58_087213</name>
</gene>
<proteinExistence type="predicted"/>
<evidence type="ECO:0000313" key="1">
    <source>
        <dbReference type="EMBL" id="KAH0858952.1"/>
    </source>
</evidence>